<proteinExistence type="predicted"/>
<sequence length="146" mass="17058">MDQINNNDSEIYKNAIKRTEHIYIKLEKSKMNCLVSDLKLVGTEKDILAHLKGGPSKNLINSFFNYTTDKCDFCKIAKDKLVQLDRAHCNKLNCDRASLLNKSIKKHFIDEITPIKVKDILNDFIKFHNEIPLFILCKKCHREYDK</sequence>
<evidence type="ECO:0000313" key="1">
    <source>
        <dbReference type="EMBL" id="QHU01524.1"/>
    </source>
</evidence>
<organism evidence="1">
    <name type="scientific">viral metagenome</name>
    <dbReference type="NCBI Taxonomy" id="1070528"/>
    <lineage>
        <taxon>unclassified sequences</taxon>
        <taxon>metagenomes</taxon>
        <taxon>organismal metagenomes</taxon>
    </lineage>
</organism>
<name>A0A6C0JD15_9ZZZZ</name>
<accession>A0A6C0JD15</accession>
<dbReference type="EMBL" id="MN740345">
    <property type="protein sequence ID" value="QHU01524.1"/>
    <property type="molecule type" value="Genomic_DNA"/>
</dbReference>
<dbReference type="AlphaFoldDB" id="A0A6C0JD15"/>
<reference evidence="1" key="1">
    <citation type="journal article" date="2020" name="Nature">
        <title>Giant virus diversity and host interactions through global metagenomics.</title>
        <authorList>
            <person name="Schulz F."/>
            <person name="Roux S."/>
            <person name="Paez-Espino D."/>
            <person name="Jungbluth S."/>
            <person name="Walsh D.A."/>
            <person name="Denef V.J."/>
            <person name="McMahon K.D."/>
            <person name="Konstantinidis K.T."/>
            <person name="Eloe-Fadrosh E.A."/>
            <person name="Kyrpides N.C."/>
            <person name="Woyke T."/>
        </authorList>
    </citation>
    <scope>NUCLEOTIDE SEQUENCE</scope>
    <source>
        <strain evidence="1">GVMAG-M-3300025860-25</strain>
    </source>
</reference>
<protein>
    <submittedName>
        <fullName evidence="1">Uncharacterized protein</fullName>
    </submittedName>
</protein>